<evidence type="ECO:0000313" key="4">
    <source>
        <dbReference type="EMBL" id="MFD1834959.1"/>
    </source>
</evidence>
<accession>A0ABW4PVX2</accession>
<dbReference type="Pfam" id="PF11992">
    <property type="entry name" value="TgpA_N"/>
    <property type="match status" value="1"/>
</dbReference>
<dbReference type="Gene3D" id="3.10.620.30">
    <property type="match status" value="1"/>
</dbReference>
<feature type="transmembrane region" description="Helical" evidence="2">
    <location>
        <begin position="67"/>
        <end position="85"/>
    </location>
</feature>
<feature type="compositionally biased region" description="Acidic residues" evidence="1">
    <location>
        <begin position="602"/>
        <end position="615"/>
    </location>
</feature>
<dbReference type="PANTHER" id="PTHR42736:SF1">
    <property type="entry name" value="PROTEIN-GLUTAMINE GAMMA-GLUTAMYLTRANSFERASE"/>
    <property type="match status" value="1"/>
</dbReference>
<sequence length="854" mass="89278">MSPLLGRPSLPAGHAAVRGVLLLVALLLAVTPLSILITGTDWFTLTLIGAAPVILAGIVLRKLLPLPALVPTVQVLVVIATVIVVELRQGVVDLSGGPASLVTEQVRLFPTAVADLTASLAPVTVGARGTVLVVLLMALVALLLDIMYLDLGWHTPTALVLMGLIVVPALQQPSGGAWWTVALPILAGAIVLASRTLHADPVLAQRDPRPQAGPLAGAGRTALAASLVVLLVAVLTVPASLLLPQVAPSRVALDMDVVNAWRNKDQANLGSVMVDDSVSVRRSLLQQDPVEVLRYTTDAEDPSYLRLRTLTRFDGETFAEGDPDTAASGSEAFSDGRDDGNAVSGDDSLLSEYSVTVTDLAGDRLPAPADVREVSSTDASLDSRLAVDATSGEISAGESSGLLTGMDYQVVAEENPASAQELRDVDPSVLSEPLDSGYLRTSDVPAAATDLADSLVESSGASNAFDTAVAFQDYFHNSFDYSLTVSTPPGEDPLESFLADRVGYCEQFASVFALMMTSQGYPTRVVIGFTAGDVDGDQRVVSSTNAHAWPEVWFGPEHGWVRFEPTPSAANNGIDVPSVTDESQETAPSSEPSAAQTTTEEPTTEETTTEEETTTPEESQTASDAGTGGVSRTGAEVAGDLLRTVAVLVGAALVAGLLAAAAVVLLRRRRDARRTARWERMLELARADGVSSGDMVRGGPAESELWRRASGLVAWEDLEAELRGRAAAVRWLGWTGLWGRPPLHLRLDAARPPAAALDALLDDIETGSGAQVTDEHREAAARIGDAVSDARYAVPVDPALWEESPGTGGGADGGGADGGGADDGAAEGTAPGEVERRALRPDRDLLVELVRRAR</sequence>
<dbReference type="PANTHER" id="PTHR42736">
    <property type="entry name" value="PROTEIN-GLUTAMINE GAMMA-GLUTAMYLTRANSFERASE"/>
    <property type="match status" value="1"/>
</dbReference>
<feature type="region of interest" description="Disordered" evidence="1">
    <location>
        <begin position="564"/>
        <end position="632"/>
    </location>
</feature>
<dbReference type="RefSeq" id="WP_343904179.1">
    <property type="nucleotide sequence ID" value="NZ_BAAAIS010000002.1"/>
</dbReference>
<keyword evidence="2" id="KW-0472">Membrane</keyword>
<dbReference type="Pfam" id="PF01841">
    <property type="entry name" value="Transglut_core"/>
    <property type="match status" value="1"/>
</dbReference>
<feature type="domain" description="Transglutaminase-like" evidence="3">
    <location>
        <begin position="497"/>
        <end position="567"/>
    </location>
</feature>
<name>A0ABW4PVX2_9MICO</name>
<feature type="transmembrane region" description="Helical" evidence="2">
    <location>
        <begin position="645"/>
        <end position="666"/>
    </location>
</feature>
<comment type="caution">
    <text evidence="4">The sequence shown here is derived from an EMBL/GenBank/DDBJ whole genome shotgun (WGS) entry which is preliminary data.</text>
</comment>
<dbReference type="InterPro" id="IPR002931">
    <property type="entry name" value="Transglutaminase-like"/>
</dbReference>
<protein>
    <submittedName>
        <fullName evidence="4">DUF3488 and transglutaminase-like domain-containing protein</fullName>
    </submittedName>
</protein>
<proteinExistence type="predicted"/>
<keyword evidence="2" id="KW-1133">Transmembrane helix</keyword>
<evidence type="ECO:0000259" key="3">
    <source>
        <dbReference type="SMART" id="SM00460"/>
    </source>
</evidence>
<gene>
    <name evidence="4" type="ORF">ACFSDA_07695</name>
</gene>
<feature type="region of interest" description="Disordered" evidence="1">
    <location>
        <begin position="316"/>
        <end position="347"/>
    </location>
</feature>
<feature type="transmembrane region" description="Helical" evidence="2">
    <location>
        <begin position="218"/>
        <end position="243"/>
    </location>
</feature>
<feature type="region of interest" description="Disordered" evidence="1">
    <location>
        <begin position="799"/>
        <end position="839"/>
    </location>
</feature>
<feature type="compositionally biased region" description="Low complexity" evidence="1">
    <location>
        <begin position="585"/>
        <end position="601"/>
    </location>
</feature>
<keyword evidence="2" id="KW-0812">Transmembrane</keyword>
<dbReference type="SMART" id="SM00460">
    <property type="entry name" value="TGc"/>
    <property type="match status" value="1"/>
</dbReference>
<feature type="transmembrane region" description="Helical" evidence="2">
    <location>
        <begin position="176"/>
        <end position="197"/>
    </location>
</feature>
<dbReference type="InterPro" id="IPR021878">
    <property type="entry name" value="TgpA_N"/>
</dbReference>
<feature type="compositionally biased region" description="Gly residues" evidence="1">
    <location>
        <begin position="806"/>
        <end position="822"/>
    </location>
</feature>
<reference evidence="5" key="1">
    <citation type="journal article" date="2019" name="Int. J. Syst. Evol. Microbiol.">
        <title>The Global Catalogue of Microorganisms (GCM) 10K type strain sequencing project: providing services to taxonomists for standard genome sequencing and annotation.</title>
        <authorList>
            <consortium name="The Broad Institute Genomics Platform"/>
            <consortium name="The Broad Institute Genome Sequencing Center for Infectious Disease"/>
            <person name="Wu L."/>
            <person name="Ma J."/>
        </authorList>
    </citation>
    <scope>NUCLEOTIDE SEQUENCE [LARGE SCALE GENOMIC DNA]</scope>
    <source>
        <strain evidence="5">JCM 11650</strain>
    </source>
</reference>
<dbReference type="InterPro" id="IPR038765">
    <property type="entry name" value="Papain-like_cys_pep_sf"/>
</dbReference>
<evidence type="ECO:0000256" key="2">
    <source>
        <dbReference type="SAM" id="Phobius"/>
    </source>
</evidence>
<feature type="transmembrane region" description="Helical" evidence="2">
    <location>
        <begin position="125"/>
        <end position="144"/>
    </location>
</feature>
<keyword evidence="5" id="KW-1185">Reference proteome</keyword>
<feature type="transmembrane region" description="Helical" evidence="2">
    <location>
        <begin position="12"/>
        <end position="36"/>
    </location>
</feature>
<dbReference type="Proteomes" id="UP001597280">
    <property type="component" value="Unassembled WGS sequence"/>
</dbReference>
<dbReference type="InterPro" id="IPR052901">
    <property type="entry name" value="Bact_TGase-like"/>
</dbReference>
<dbReference type="SUPFAM" id="SSF54001">
    <property type="entry name" value="Cysteine proteinases"/>
    <property type="match status" value="1"/>
</dbReference>
<evidence type="ECO:0000313" key="5">
    <source>
        <dbReference type="Proteomes" id="UP001597280"/>
    </source>
</evidence>
<feature type="transmembrane region" description="Helical" evidence="2">
    <location>
        <begin position="42"/>
        <end position="60"/>
    </location>
</feature>
<organism evidence="4 5">
    <name type="scientific">Brachybacterium rhamnosum</name>
    <dbReference type="NCBI Taxonomy" id="173361"/>
    <lineage>
        <taxon>Bacteria</taxon>
        <taxon>Bacillati</taxon>
        <taxon>Actinomycetota</taxon>
        <taxon>Actinomycetes</taxon>
        <taxon>Micrococcales</taxon>
        <taxon>Dermabacteraceae</taxon>
        <taxon>Brachybacterium</taxon>
    </lineage>
</organism>
<dbReference type="EMBL" id="JBHUFL010000002">
    <property type="protein sequence ID" value="MFD1834959.1"/>
    <property type="molecule type" value="Genomic_DNA"/>
</dbReference>
<evidence type="ECO:0000256" key="1">
    <source>
        <dbReference type="SAM" id="MobiDB-lite"/>
    </source>
</evidence>